<organism evidence="2 3">
    <name type="scientific">Desulfitobacterium chlororespirans DSM 11544</name>
    <dbReference type="NCBI Taxonomy" id="1121395"/>
    <lineage>
        <taxon>Bacteria</taxon>
        <taxon>Bacillati</taxon>
        <taxon>Bacillota</taxon>
        <taxon>Clostridia</taxon>
        <taxon>Eubacteriales</taxon>
        <taxon>Desulfitobacteriaceae</taxon>
        <taxon>Desulfitobacterium</taxon>
    </lineage>
</organism>
<sequence>MRSALENRISRRKFAKELITDQEKAKIIALVNELNEASGLAMTFLADGSHAFQKLSKSYGLFTNVRSLIVMKGKKELQDFRLLWRRVSSCYH</sequence>
<protein>
    <recommendedName>
        <fullName evidence="1">Putative nitroreductase TM1586 domain-containing protein</fullName>
    </recommendedName>
</protein>
<name>A0A1M7TV69_9FIRM</name>
<gene>
    <name evidence="2" type="ORF">SAMN02745215_02539</name>
</gene>
<dbReference type="EMBL" id="FRDN01000008">
    <property type="protein sequence ID" value="SHN74627.1"/>
    <property type="molecule type" value="Genomic_DNA"/>
</dbReference>
<accession>A0A1M7TV69</accession>
<dbReference type="AlphaFoldDB" id="A0A1M7TV69"/>
<dbReference type="InterPro" id="IPR029478">
    <property type="entry name" value="TM1586_NiRdase"/>
</dbReference>
<proteinExistence type="predicted"/>
<evidence type="ECO:0000313" key="3">
    <source>
        <dbReference type="Proteomes" id="UP000184010"/>
    </source>
</evidence>
<dbReference type="STRING" id="1121395.SAMN02745215_02539"/>
<dbReference type="Pfam" id="PF14512">
    <property type="entry name" value="TM1586_NiRdase"/>
    <property type="match status" value="1"/>
</dbReference>
<evidence type="ECO:0000259" key="1">
    <source>
        <dbReference type="Pfam" id="PF14512"/>
    </source>
</evidence>
<dbReference type="Proteomes" id="UP000184010">
    <property type="component" value="Unassembled WGS sequence"/>
</dbReference>
<reference evidence="3" key="1">
    <citation type="submission" date="2016-12" db="EMBL/GenBank/DDBJ databases">
        <authorList>
            <person name="Varghese N."/>
            <person name="Submissions S."/>
        </authorList>
    </citation>
    <scope>NUCLEOTIDE SEQUENCE [LARGE SCALE GENOMIC DNA]</scope>
    <source>
        <strain evidence="3">DSM 11544</strain>
    </source>
</reference>
<keyword evidence="3" id="KW-1185">Reference proteome</keyword>
<feature type="domain" description="Putative nitroreductase TM1586" evidence="1">
    <location>
        <begin position="3"/>
        <end position="78"/>
    </location>
</feature>
<evidence type="ECO:0000313" key="2">
    <source>
        <dbReference type="EMBL" id="SHN74627.1"/>
    </source>
</evidence>